<dbReference type="Proteomes" id="UP000029585">
    <property type="component" value="Unassembled WGS sequence"/>
</dbReference>
<dbReference type="eggNOG" id="COG0803">
    <property type="taxonomic scope" value="Bacteria"/>
</dbReference>
<dbReference type="PATRIC" id="fig|742738.3.peg.1253"/>
<dbReference type="InterPro" id="IPR050492">
    <property type="entry name" value="Bact_metal-bind_prot9"/>
</dbReference>
<dbReference type="SUPFAM" id="SSF53807">
    <property type="entry name" value="Helical backbone' metal receptor"/>
    <property type="match status" value="1"/>
</dbReference>
<evidence type="ECO:0008006" key="7">
    <source>
        <dbReference type="Google" id="ProtNLM"/>
    </source>
</evidence>
<dbReference type="HOGENOM" id="CLU_016838_1_0_9"/>
<evidence type="ECO:0000256" key="2">
    <source>
        <dbReference type="ARBA" id="ARBA00022448"/>
    </source>
</evidence>
<sequence length="295" mass="31716">MKKILAGACLFGLLLSACTPAAEPGDDGTLHILATTYPVYLFTTAVTEGAEDVEVSLLVNQPTSCLHDYTLTVSDMRAIEKADVLVMNGAGLEDFMGDALAASDAAVIDCSEGIELLPALGHEGHDHDTEYDPHIWMCEESALVMMNNILHGLGALDEKNLDCYRENAAAAAALVPEDDARMENLACPYLITFHDGFQYFALDNGLNLLKSIEEEEGAEASAAEIQEVVDLVREYEIPAIFTERNGSEATARAISRETGCAVYQLDMIMSGDGTGIQPYLDAMQKNIDTIAEALG</sequence>
<feature type="chain" id="PRO_5039640740" description="Zinc ABC transporter substrate-binding protein" evidence="4">
    <location>
        <begin position="22"/>
        <end position="295"/>
    </location>
</feature>
<keyword evidence="2" id="KW-0813">Transport</keyword>
<comment type="similarity">
    <text evidence="1">Belongs to the bacterial solute-binding protein 9 family.</text>
</comment>
<accession>A0A096BA85</accession>
<evidence type="ECO:0000256" key="3">
    <source>
        <dbReference type="ARBA" id="ARBA00022729"/>
    </source>
</evidence>
<evidence type="ECO:0000256" key="1">
    <source>
        <dbReference type="ARBA" id="ARBA00011028"/>
    </source>
</evidence>
<dbReference type="GeneID" id="63972458"/>
<dbReference type="EMBL" id="ADLO01000045">
    <property type="protein sequence ID" value="KGF56293.1"/>
    <property type="molecule type" value="Genomic_DNA"/>
</dbReference>
<dbReference type="RefSeq" id="WP_007494583.1">
    <property type="nucleotide sequence ID" value="NZ_KN174162.1"/>
</dbReference>
<dbReference type="PROSITE" id="PS51257">
    <property type="entry name" value="PROKAR_LIPOPROTEIN"/>
    <property type="match status" value="1"/>
</dbReference>
<protein>
    <recommendedName>
        <fullName evidence="7">Zinc ABC transporter substrate-binding protein</fullName>
    </recommendedName>
</protein>
<comment type="caution">
    <text evidence="5">The sequence shown here is derived from an EMBL/GenBank/DDBJ whole genome shotgun (WGS) entry which is preliminary data.</text>
</comment>
<proteinExistence type="inferred from homology"/>
<dbReference type="AlphaFoldDB" id="A0A096BA85"/>
<dbReference type="Gene3D" id="3.40.50.1980">
    <property type="entry name" value="Nitrogenase molybdenum iron protein domain"/>
    <property type="match status" value="2"/>
</dbReference>
<name>A0A096BA85_FLAPL</name>
<keyword evidence="3 4" id="KW-0732">Signal</keyword>
<evidence type="ECO:0000313" key="5">
    <source>
        <dbReference type="EMBL" id="KGF56293.1"/>
    </source>
</evidence>
<dbReference type="Pfam" id="PF01297">
    <property type="entry name" value="ZnuA"/>
    <property type="match status" value="1"/>
</dbReference>
<feature type="signal peptide" evidence="4">
    <location>
        <begin position="1"/>
        <end position="21"/>
    </location>
</feature>
<dbReference type="GO" id="GO:0030001">
    <property type="term" value="P:metal ion transport"/>
    <property type="evidence" value="ECO:0007669"/>
    <property type="project" value="InterPro"/>
</dbReference>
<reference evidence="5 6" key="1">
    <citation type="submission" date="2011-08" db="EMBL/GenBank/DDBJ databases">
        <title>The Genome Sequence of Clostridium orbiscindens 1_3_50AFAA.</title>
        <authorList>
            <consortium name="The Broad Institute Genome Sequencing Platform"/>
            <person name="Earl A."/>
            <person name="Ward D."/>
            <person name="Feldgarden M."/>
            <person name="Gevers D."/>
            <person name="Daigneault M."/>
            <person name="Strauss J."/>
            <person name="Allen-Vercoe E."/>
            <person name="Young S.K."/>
            <person name="Zeng Q."/>
            <person name="Gargeya S."/>
            <person name="Fitzgerald M."/>
            <person name="Haas B."/>
            <person name="Abouelleil A."/>
            <person name="Alvarado L."/>
            <person name="Arachchi H.M."/>
            <person name="Berlin A."/>
            <person name="Brown A."/>
            <person name="Chapman S.B."/>
            <person name="Chen Z."/>
            <person name="Dunbar C."/>
            <person name="Freedman E."/>
            <person name="Gearin G."/>
            <person name="Gellesch M."/>
            <person name="Goldberg J."/>
            <person name="Griggs A."/>
            <person name="Gujja S."/>
            <person name="Heiman D."/>
            <person name="Howarth C."/>
            <person name="Larson L."/>
            <person name="Lui A."/>
            <person name="MacDonald P.J.P."/>
            <person name="Montmayeur A."/>
            <person name="Murphy C."/>
            <person name="Neiman D."/>
            <person name="Pearson M."/>
            <person name="Priest M."/>
            <person name="Roberts A."/>
            <person name="Saif S."/>
            <person name="Shea T."/>
            <person name="Shenoy N."/>
            <person name="Sisk P."/>
            <person name="Stolte C."/>
            <person name="Sykes S."/>
            <person name="Wortman J."/>
            <person name="Nusbaum C."/>
            <person name="Birren B."/>
        </authorList>
    </citation>
    <scope>NUCLEOTIDE SEQUENCE [LARGE SCALE GENOMIC DNA]</scope>
    <source>
        <strain evidence="5 6">1_3_50AFAA</strain>
    </source>
</reference>
<evidence type="ECO:0000256" key="4">
    <source>
        <dbReference type="SAM" id="SignalP"/>
    </source>
</evidence>
<evidence type="ECO:0000313" key="6">
    <source>
        <dbReference type="Proteomes" id="UP000029585"/>
    </source>
</evidence>
<dbReference type="PANTHER" id="PTHR42953:SF3">
    <property type="entry name" value="HIGH-AFFINITY ZINC UPTAKE SYSTEM PROTEIN ZNUA"/>
    <property type="match status" value="1"/>
</dbReference>
<organism evidence="5 6">
    <name type="scientific">Flavonifractor plautii 1_3_50AFAA</name>
    <dbReference type="NCBI Taxonomy" id="742738"/>
    <lineage>
        <taxon>Bacteria</taxon>
        <taxon>Bacillati</taxon>
        <taxon>Bacillota</taxon>
        <taxon>Clostridia</taxon>
        <taxon>Eubacteriales</taxon>
        <taxon>Oscillospiraceae</taxon>
        <taxon>Flavonifractor</taxon>
    </lineage>
</organism>
<dbReference type="PANTHER" id="PTHR42953">
    <property type="entry name" value="HIGH-AFFINITY ZINC UPTAKE SYSTEM PROTEIN ZNUA-RELATED"/>
    <property type="match status" value="1"/>
</dbReference>
<dbReference type="InterPro" id="IPR006127">
    <property type="entry name" value="ZnuA-like"/>
</dbReference>
<gene>
    <name evidence="5" type="ORF">HMPREF9460_01208</name>
</gene>
<dbReference type="GO" id="GO:0046872">
    <property type="term" value="F:metal ion binding"/>
    <property type="evidence" value="ECO:0007669"/>
    <property type="project" value="InterPro"/>
</dbReference>
<keyword evidence="6" id="KW-1185">Reference proteome</keyword>